<organism evidence="1 2">
    <name type="scientific">Ganoderma sinense ZZ0214-1</name>
    <dbReference type="NCBI Taxonomy" id="1077348"/>
    <lineage>
        <taxon>Eukaryota</taxon>
        <taxon>Fungi</taxon>
        <taxon>Dikarya</taxon>
        <taxon>Basidiomycota</taxon>
        <taxon>Agaricomycotina</taxon>
        <taxon>Agaricomycetes</taxon>
        <taxon>Polyporales</taxon>
        <taxon>Polyporaceae</taxon>
        <taxon>Ganoderma</taxon>
    </lineage>
</organism>
<accession>A0A2G8RV96</accession>
<reference evidence="1 2" key="1">
    <citation type="journal article" date="2015" name="Sci. Rep.">
        <title>Chromosome-level genome map provides insights into diverse defense mechanisms in the medicinal fungus Ganoderma sinense.</title>
        <authorList>
            <person name="Zhu Y."/>
            <person name="Xu J."/>
            <person name="Sun C."/>
            <person name="Zhou S."/>
            <person name="Xu H."/>
            <person name="Nelson D.R."/>
            <person name="Qian J."/>
            <person name="Song J."/>
            <person name="Luo H."/>
            <person name="Xiang L."/>
            <person name="Li Y."/>
            <person name="Xu Z."/>
            <person name="Ji A."/>
            <person name="Wang L."/>
            <person name="Lu S."/>
            <person name="Hayward A."/>
            <person name="Sun W."/>
            <person name="Li X."/>
            <person name="Schwartz D.C."/>
            <person name="Wang Y."/>
            <person name="Chen S."/>
        </authorList>
    </citation>
    <scope>NUCLEOTIDE SEQUENCE [LARGE SCALE GENOMIC DNA]</scope>
    <source>
        <strain evidence="1 2">ZZ0214-1</strain>
    </source>
</reference>
<evidence type="ECO:0000313" key="2">
    <source>
        <dbReference type="Proteomes" id="UP000230002"/>
    </source>
</evidence>
<proteinExistence type="predicted"/>
<comment type="caution">
    <text evidence="1">The sequence shown here is derived from an EMBL/GenBank/DDBJ whole genome shotgun (WGS) entry which is preliminary data.</text>
</comment>
<name>A0A2G8RV96_9APHY</name>
<gene>
    <name evidence="1" type="ORF">GSI_13309</name>
</gene>
<dbReference type="Proteomes" id="UP000230002">
    <property type="component" value="Unassembled WGS sequence"/>
</dbReference>
<keyword evidence="2" id="KW-1185">Reference proteome</keyword>
<evidence type="ECO:0000313" key="1">
    <source>
        <dbReference type="EMBL" id="PIL25419.1"/>
    </source>
</evidence>
<protein>
    <submittedName>
        <fullName evidence="1">Uncharacterized protein</fullName>
    </submittedName>
</protein>
<dbReference type="AlphaFoldDB" id="A0A2G8RV96"/>
<sequence>MATFESLTPHIYLLLETRSKHFDSPDDVKTVGLHVNGISSVFTIFLPTSELSLALLTEQQLLQWVELVEGDVLRGCDLNAGQHDLVVTLIRAYRACYFQLVSAQEIGILFRLVVEAAMALDDHEPADDALEELVGYINEAGFPMCSL</sequence>
<dbReference type="EMBL" id="AYKW01000056">
    <property type="protein sequence ID" value="PIL25419.1"/>
    <property type="molecule type" value="Genomic_DNA"/>
</dbReference>
<dbReference type="OrthoDB" id="2758025at2759"/>